<dbReference type="Pfam" id="PF00387">
    <property type="entry name" value="PI-PLC-Y"/>
    <property type="match status" value="1"/>
</dbReference>
<dbReference type="InterPro" id="IPR000980">
    <property type="entry name" value="SH2"/>
</dbReference>
<dbReference type="SMART" id="SM00252">
    <property type="entry name" value="SH2"/>
    <property type="match status" value="2"/>
</dbReference>
<evidence type="ECO:0000256" key="11">
    <source>
        <dbReference type="ARBA" id="ARBA00023288"/>
    </source>
</evidence>
<dbReference type="InterPro" id="IPR001711">
    <property type="entry name" value="PLipase_C_Pinositol-sp_Y"/>
</dbReference>
<dbReference type="FunFam" id="3.30.505.10:FF:000009">
    <property type="entry name" value="1-phosphatidylinositol 4,5-bisphosphate phosphodiesterase gamma"/>
    <property type="match status" value="1"/>
</dbReference>
<dbReference type="SUPFAM" id="SSF50044">
    <property type="entry name" value="SH3-domain"/>
    <property type="match status" value="1"/>
</dbReference>
<dbReference type="GO" id="GO:0004435">
    <property type="term" value="F:phosphatidylinositol-4,5-bisphosphate phospholipase C activity"/>
    <property type="evidence" value="ECO:0007669"/>
    <property type="project" value="UniProtKB-UniRule"/>
</dbReference>
<organism evidence="21 22">
    <name type="scientific">Muraenolepis orangiensis</name>
    <name type="common">Patagonian moray cod</name>
    <dbReference type="NCBI Taxonomy" id="630683"/>
    <lineage>
        <taxon>Eukaryota</taxon>
        <taxon>Metazoa</taxon>
        <taxon>Chordata</taxon>
        <taxon>Craniata</taxon>
        <taxon>Vertebrata</taxon>
        <taxon>Euteleostomi</taxon>
        <taxon>Actinopterygii</taxon>
        <taxon>Neopterygii</taxon>
        <taxon>Teleostei</taxon>
        <taxon>Neoteleostei</taxon>
        <taxon>Acanthomorphata</taxon>
        <taxon>Zeiogadaria</taxon>
        <taxon>Gadariae</taxon>
        <taxon>Gadiformes</taxon>
        <taxon>Muraenolepidoidei</taxon>
        <taxon>Muraenolepididae</taxon>
        <taxon>Muraenolepis</taxon>
    </lineage>
</organism>
<dbReference type="SUPFAM" id="SSF51695">
    <property type="entry name" value="PLC-like phosphodiesterases"/>
    <property type="match status" value="1"/>
</dbReference>
<dbReference type="Pfam" id="PF00017">
    <property type="entry name" value="SH2"/>
    <property type="match status" value="2"/>
</dbReference>
<dbReference type="Gene3D" id="3.30.505.10">
    <property type="entry name" value="SH2 domain"/>
    <property type="match status" value="2"/>
</dbReference>
<evidence type="ECO:0000313" key="22">
    <source>
        <dbReference type="Proteomes" id="UP001148018"/>
    </source>
</evidence>
<evidence type="ECO:0000256" key="9">
    <source>
        <dbReference type="ARBA" id="ARBA00023098"/>
    </source>
</evidence>
<dbReference type="AlphaFoldDB" id="A0A9Q0DDY1"/>
<dbReference type="GO" id="GO:0051209">
    <property type="term" value="P:release of sequestered calcium ion into cytosol"/>
    <property type="evidence" value="ECO:0007669"/>
    <property type="project" value="TreeGrafter"/>
</dbReference>
<evidence type="ECO:0000256" key="7">
    <source>
        <dbReference type="ARBA" id="ARBA00022963"/>
    </source>
</evidence>
<feature type="domain" description="PI-PLC Y-box" evidence="20">
    <location>
        <begin position="868"/>
        <end position="972"/>
    </location>
</feature>
<dbReference type="GO" id="GO:0010634">
    <property type="term" value="P:positive regulation of epithelial cell migration"/>
    <property type="evidence" value="ECO:0007669"/>
    <property type="project" value="TreeGrafter"/>
</dbReference>
<dbReference type="Gene3D" id="2.60.40.150">
    <property type="entry name" value="C2 domain"/>
    <property type="match status" value="1"/>
</dbReference>
<protein>
    <recommendedName>
        <fullName evidence="13">1-phosphatidylinositol 4,5-bisphosphate phosphodiesterase gamma</fullName>
        <ecNumber evidence="13">3.1.4.11</ecNumber>
    </recommendedName>
</protein>
<keyword evidence="5 13" id="KW-0378">Hydrolase</keyword>
<dbReference type="InterPro" id="IPR057061">
    <property type="entry name" value="PLCG_EF-hand_2"/>
</dbReference>
<keyword evidence="22" id="KW-1185">Reference proteome</keyword>
<evidence type="ECO:0000259" key="17">
    <source>
        <dbReference type="PROSITE" id="PS50001"/>
    </source>
</evidence>
<dbReference type="InterPro" id="IPR035024">
    <property type="entry name" value="PLC-gamma_N-SH2"/>
</dbReference>
<dbReference type="GO" id="GO:0009395">
    <property type="term" value="P:phospholipid catabolic process"/>
    <property type="evidence" value="ECO:0007669"/>
    <property type="project" value="UniProtKB-UniRule"/>
</dbReference>
<dbReference type="CDD" id="cd00275">
    <property type="entry name" value="C2_PLC_like"/>
    <property type="match status" value="1"/>
</dbReference>
<dbReference type="PROSITE" id="PS50002">
    <property type="entry name" value="SH3"/>
    <property type="match status" value="1"/>
</dbReference>
<reference evidence="21" key="1">
    <citation type="submission" date="2022-07" db="EMBL/GenBank/DDBJ databases">
        <title>Chromosome-level genome of Muraenolepis orangiensis.</title>
        <authorList>
            <person name="Kim J."/>
        </authorList>
    </citation>
    <scope>NUCLEOTIDE SEQUENCE</scope>
    <source>
        <strain evidence="21">KU_S4_2022</strain>
        <tissue evidence="21">Muscle</tissue>
    </source>
</reference>
<evidence type="ECO:0000256" key="2">
    <source>
        <dbReference type="ARBA" id="ARBA00022443"/>
    </source>
</evidence>
<evidence type="ECO:0000259" key="20">
    <source>
        <dbReference type="PROSITE" id="PS50008"/>
    </source>
</evidence>
<comment type="catalytic activity">
    <reaction evidence="12">
        <text>a 1,2-diacyl-sn-glycero-3-phospho-(1D-myo-inositol-4,5-bisphosphate) + H2O = 1D-myo-inositol 1,4,5-trisphosphate + a 1,2-diacyl-sn-glycerol + H(+)</text>
        <dbReference type="Rhea" id="RHEA:33179"/>
        <dbReference type="ChEBI" id="CHEBI:15377"/>
        <dbReference type="ChEBI" id="CHEBI:15378"/>
        <dbReference type="ChEBI" id="CHEBI:17815"/>
        <dbReference type="ChEBI" id="CHEBI:58456"/>
        <dbReference type="ChEBI" id="CHEBI:203600"/>
        <dbReference type="EC" id="3.1.4.11"/>
    </reaction>
    <physiologicalReaction direction="left-to-right" evidence="12">
        <dbReference type="Rhea" id="RHEA:33180"/>
    </physiologicalReaction>
</comment>
<comment type="caution">
    <text evidence="21">The sequence shown here is derived from an EMBL/GenBank/DDBJ whole genome shotgun (WGS) entry which is preliminary data.</text>
</comment>
<dbReference type="OrthoDB" id="269822at2759"/>
<dbReference type="SUPFAM" id="SSF55550">
    <property type="entry name" value="SH2 domain"/>
    <property type="match status" value="2"/>
</dbReference>
<dbReference type="InterPro" id="IPR016279">
    <property type="entry name" value="PLC-gamma"/>
</dbReference>
<evidence type="ECO:0000259" key="19">
    <source>
        <dbReference type="PROSITE" id="PS50004"/>
    </source>
</evidence>
<dbReference type="SUPFAM" id="SSF49562">
    <property type="entry name" value="C2 domain (Calcium/lipid-binding domain, CaLB)"/>
    <property type="match status" value="1"/>
</dbReference>
<evidence type="ECO:0000256" key="3">
    <source>
        <dbReference type="ARBA" id="ARBA00022553"/>
    </source>
</evidence>
<dbReference type="Pfam" id="PF00018">
    <property type="entry name" value="SH3_1"/>
    <property type="match status" value="1"/>
</dbReference>
<dbReference type="SMART" id="SM00148">
    <property type="entry name" value="PLCXc"/>
    <property type="match status" value="1"/>
</dbReference>
<keyword evidence="10 13" id="KW-0807">Transducer</keyword>
<keyword evidence="3" id="KW-0597">Phosphoprotein</keyword>
<dbReference type="Pfam" id="PF00168">
    <property type="entry name" value="C2"/>
    <property type="match status" value="1"/>
</dbReference>
<dbReference type="PROSITE" id="PS50004">
    <property type="entry name" value="C2"/>
    <property type="match status" value="1"/>
</dbReference>
<keyword evidence="8 14" id="KW-0727">SH2 domain</keyword>
<dbReference type="FunFam" id="2.30.30.40:FF:000119">
    <property type="entry name" value="1-phosphatidylinositol 4,5-bisphosphate phosphodiesterase gamma"/>
    <property type="match status" value="1"/>
</dbReference>
<evidence type="ECO:0000256" key="6">
    <source>
        <dbReference type="ARBA" id="ARBA00022837"/>
    </source>
</evidence>
<dbReference type="EMBL" id="JANIIK010000117">
    <property type="protein sequence ID" value="KAJ3586596.1"/>
    <property type="molecule type" value="Genomic_DNA"/>
</dbReference>
<evidence type="ECO:0000256" key="1">
    <source>
        <dbReference type="ARBA" id="ARBA00001913"/>
    </source>
</evidence>
<dbReference type="InterPro" id="IPR036028">
    <property type="entry name" value="SH3-like_dom_sf"/>
</dbReference>
<evidence type="ECO:0000256" key="15">
    <source>
        <dbReference type="PROSITE-ProRule" id="PRU00192"/>
    </source>
</evidence>
<evidence type="ECO:0000256" key="14">
    <source>
        <dbReference type="PROSITE-ProRule" id="PRU00191"/>
    </source>
</evidence>
<dbReference type="Pfam" id="PF00388">
    <property type="entry name" value="PI-PLC-X"/>
    <property type="match status" value="1"/>
</dbReference>
<keyword evidence="6" id="KW-0106">Calcium</keyword>
<evidence type="ECO:0000313" key="21">
    <source>
        <dbReference type="EMBL" id="KAJ3586596.1"/>
    </source>
</evidence>
<dbReference type="FunFam" id="3.20.20.190:FF:000004">
    <property type="entry name" value="1-phosphatidylinositol 4,5-bisphosphate phosphodiesterase gamma"/>
    <property type="match status" value="1"/>
</dbReference>
<dbReference type="Gene3D" id="2.30.30.40">
    <property type="entry name" value="SH3 Domains"/>
    <property type="match status" value="1"/>
</dbReference>
<dbReference type="CDD" id="cd10341">
    <property type="entry name" value="SH2_N-SH2_PLC_gamma_like"/>
    <property type="match status" value="1"/>
</dbReference>
<sequence>MAVSAAAPACSLSNGWMTESEAAEGSGLYRDLELGTVLTLFYSKKSQRPERRTFLVKLETRTIVWTRGTDKIEGENQGVLGVRSSLIRTENPLLVLAQLRFLFPYSKPSVKSRDFERYMEDSAGRLDQAHCFVILHGAEFRLKALSLAATSDEEMTMVSDRPEQRISLEDFQTFLLETQKELWASDNSTVQEFMLGYLKDPLREVEQPYFHQEERGVLLLTSEGRPPLTSEGRPPSDLRGASSFWGPLLSALLCGFFVFLTYLFSKENSIWDGSLDTVCPEDMNNPLSHYWISSSHNTYLTGDQFSSESSLEAYSRCLRMGCRCIELDCWDGPEGMPVIYHGHTLTTKIKFCDVLATIKEHAFVTSDYPIILSIEDHCSIVQQRNMATNFKKVFGDMLLTKTVDVSADGLPSPNQLKKKILIKHKKLAEGSAYEEVSTSTPYSENDISNSIKNGILFLEDPVNHEWYPHFFVLTSSKIYYSEETTSNQGNEDEEEHREVTNGMDQHVTEKWFHGKLGAGRDGRQIAERLLSEYCLETGAPDGSFLVRESETFVGDYTLSFWRSGRVQHCRIHSRQEAGSPKFYLTDNLVFDTLFALITHYQQVALRCNEFEMKLTEPVPQTNAHESKEWYHANLSRSHAENMLMRVPRDGAFLVRKRTEPNSFAISFRAEGKIKHCRVQQEGQTVVLGTSEFDNLVDLISYYEKHPLYRKMKLRYPINEDTLEKIGTAEPDYGSLYEGRNPGFYCTVRAMYEYKAQRDDELSFIKNATISNVDKQEGGWWKGDCGGRKQLWFPANYEMTENSPLGDLLRGSVDVSSCQIVVRPEGKGSRSAEELKEWVAKIREVTMTSEAKLEEGKMMERRKKIALELSDLVIYCRPVPFDEDKIGTERACFRDMSSFPETKAEKYVNKLKGKRFLQYNQLQLSRIYPRGQRLDSSNYDPLPMWLYKPMQMNQALFMLNGRSGYVLQPPNMRDEHFDPFDRHTVGGLEALTLEVEVLGARHLPKHGRGIVCPLIEIEVCGADYDGAKQKTESAADNGLNPTWPRKAFRFDVCNSAFALLRFVVNEMDMFNDLNFLAQATFPIRSLKTGYRSVPLKNSYNEDLELASLLVHIDVVRGRDENGDSLYPSPSPLSAAAAQASDYRAPEGSYEGRYQTPLNDFRASQEALLDHMDAQNRRMRRTRVGGENRV</sequence>
<dbReference type="PROSITE" id="PS50007">
    <property type="entry name" value="PIPLC_X_DOMAIN"/>
    <property type="match status" value="1"/>
</dbReference>
<keyword evidence="4" id="KW-0677">Repeat</keyword>
<dbReference type="SMART" id="SM00149">
    <property type="entry name" value="PLCYc"/>
    <property type="match status" value="1"/>
</dbReference>
<dbReference type="InterPro" id="IPR017946">
    <property type="entry name" value="PLC-like_Pdiesterase_TIM-brl"/>
</dbReference>
<dbReference type="Proteomes" id="UP001148018">
    <property type="component" value="Unassembled WGS sequence"/>
</dbReference>
<name>A0A9Q0DDY1_9TELE</name>
<dbReference type="PROSITE" id="PS50008">
    <property type="entry name" value="PIPLC_Y_DOMAIN"/>
    <property type="match status" value="1"/>
</dbReference>
<evidence type="ECO:0000256" key="4">
    <source>
        <dbReference type="ARBA" id="ARBA00022737"/>
    </source>
</evidence>
<dbReference type="PROSITE" id="PS50001">
    <property type="entry name" value="SH2"/>
    <property type="match status" value="2"/>
</dbReference>
<dbReference type="PRINTS" id="PR00390">
    <property type="entry name" value="PHPHLIPASEC"/>
</dbReference>
<feature type="domain" description="SH2" evidence="17">
    <location>
        <begin position="629"/>
        <end position="717"/>
    </location>
</feature>
<feature type="domain" description="C2" evidence="19">
    <location>
        <begin position="970"/>
        <end position="1096"/>
    </location>
</feature>
<dbReference type="PANTHER" id="PTHR10336">
    <property type="entry name" value="PHOSPHOINOSITIDE-SPECIFIC PHOSPHOLIPASE C FAMILY PROTEIN"/>
    <property type="match status" value="1"/>
</dbReference>
<comment type="function">
    <text evidence="13">Mediates the production of the second messenger molecules diacylglycerol (DAG) and inositol 1,4,5-trisphosphate (IP3). Plays an important role in the regulation of intracellular signaling cascades.</text>
</comment>
<keyword evidence="9 13" id="KW-0443">Lipid metabolism</keyword>
<dbReference type="Gene3D" id="2.30.29.30">
    <property type="entry name" value="Pleckstrin-homology domain (PH domain)/Phosphotyrosine-binding domain (PTB)"/>
    <property type="match status" value="1"/>
</dbReference>
<dbReference type="SMART" id="SM00326">
    <property type="entry name" value="SH3"/>
    <property type="match status" value="1"/>
</dbReference>
<dbReference type="EC" id="3.1.4.11" evidence="13"/>
<feature type="region of interest" description="Disordered" evidence="16">
    <location>
        <begin position="1120"/>
        <end position="1154"/>
    </location>
</feature>
<evidence type="ECO:0000256" key="8">
    <source>
        <dbReference type="ARBA" id="ARBA00022999"/>
    </source>
</evidence>
<gene>
    <name evidence="21" type="ORF">NHX12_012992</name>
</gene>
<keyword evidence="11" id="KW-0449">Lipoprotein</keyword>
<dbReference type="InterPro" id="IPR001452">
    <property type="entry name" value="SH3_domain"/>
</dbReference>
<dbReference type="InterPro" id="IPR011993">
    <property type="entry name" value="PH-like_dom_sf"/>
</dbReference>
<comment type="cofactor">
    <cofactor evidence="1">
        <name>Ca(2+)</name>
        <dbReference type="ChEBI" id="CHEBI:29108"/>
    </cofactor>
</comment>
<dbReference type="FunFam" id="3.30.505.10:FF:000011">
    <property type="entry name" value="1-phosphatidylinositol 4,5-bisphosphate phosphodiesterase gamma"/>
    <property type="match status" value="1"/>
</dbReference>
<dbReference type="InterPro" id="IPR036860">
    <property type="entry name" value="SH2_dom_sf"/>
</dbReference>
<evidence type="ECO:0000259" key="18">
    <source>
        <dbReference type="PROSITE" id="PS50002"/>
    </source>
</evidence>
<feature type="compositionally biased region" description="Low complexity" evidence="16">
    <location>
        <begin position="1122"/>
        <end position="1141"/>
    </location>
</feature>
<dbReference type="InterPro" id="IPR035023">
    <property type="entry name" value="PLC-gamma_C-SH2"/>
</dbReference>
<dbReference type="InterPro" id="IPR001192">
    <property type="entry name" value="PI-PLC_fam"/>
</dbReference>
<dbReference type="GO" id="GO:0048015">
    <property type="term" value="P:phosphatidylinositol-mediated signaling"/>
    <property type="evidence" value="ECO:0007669"/>
    <property type="project" value="TreeGrafter"/>
</dbReference>
<dbReference type="InterPro" id="IPR035724">
    <property type="entry name" value="PLCgamma1_SH3"/>
</dbReference>
<feature type="domain" description="SH2" evidence="17">
    <location>
        <begin position="511"/>
        <end position="618"/>
    </location>
</feature>
<proteinExistence type="predicted"/>
<dbReference type="PRINTS" id="PR00401">
    <property type="entry name" value="SH2DOMAIN"/>
</dbReference>
<feature type="domain" description="SH3" evidence="18">
    <location>
        <begin position="742"/>
        <end position="802"/>
    </location>
</feature>
<accession>A0A9Q0DDY1</accession>
<evidence type="ECO:0000256" key="12">
    <source>
        <dbReference type="ARBA" id="ARBA00023674"/>
    </source>
</evidence>
<evidence type="ECO:0000256" key="13">
    <source>
        <dbReference type="PIRNR" id="PIRNR000952"/>
    </source>
</evidence>
<evidence type="ECO:0000256" key="5">
    <source>
        <dbReference type="ARBA" id="ARBA00022801"/>
    </source>
</evidence>
<keyword evidence="2 15" id="KW-0728">SH3 domain</keyword>
<dbReference type="CDD" id="cd11970">
    <property type="entry name" value="SH3_PLCgamma1"/>
    <property type="match status" value="1"/>
</dbReference>
<dbReference type="GO" id="GO:0032587">
    <property type="term" value="C:ruffle membrane"/>
    <property type="evidence" value="ECO:0007669"/>
    <property type="project" value="TreeGrafter"/>
</dbReference>
<dbReference type="PANTHER" id="PTHR10336:SF173">
    <property type="entry name" value="1-PHOSPHATIDYLINOSITOL 4,5-BISPHOSPHATE PHOSPHODIESTERASE GAMMA-1"/>
    <property type="match status" value="1"/>
</dbReference>
<dbReference type="PIRSF" id="PIRSF000952">
    <property type="entry name" value="PLC-gamma"/>
    <property type="match status" value="1"/>
</dbReference>
<dbReference type="InterPro" id="IPR000008">
    <property type="entry name" value="C2_dom"/>
</dbReference>
<dbReference type="CDD" id="cd08592">
    <property type="entry name" value="PI-PLCc_gamma"/>
    <property type="match status" value="1"/>
</dbReference>
<dbReference type="SMART" id="SM00239">
    <property type="entry name" value="C2"/>
    <property type="match status" value="1"/>
</dbReference>
<dbReference type="InterPro" id="IPR000909">
    <property type="entry name" value="PLipase_C_PInositol-sp_X_dom"/>
</dbReference>
<dbReference type="GO" id="GO:0046488">
    <property type="term" value="P:phosphatidylinositol metabolic process"/>
    <property type="evidence" value="ECO:0007669"/>
    <property type="project" value="TreeGrafter"/>
</dbReference>
<evidence type="ECO:0000256" key="16">
    <source>
        <dbReference type="SAM" id="MobiDB-lite"/>
    </source>
</evidence>
<dbReference type="Gene3D" id="3.20.20.190">
    <property type="entry name" value="Phosphatidylinositol (PI) phosphodiesterase"/>
    <property type="match status" value="2"/>
</dbReference>
<dbReference type="CDD" id="cd09932">
    <property type="entry name" value="SH2_C-SH2_PLC_gamma_like"/>
    <property type="match status" value="1"/>
</dbReference>
<dbReference type="InterPro" id="IPR035892">
    <property type="entry name" value="C2_domain_sf"/>
</dbReference>
<keyword evidence="7 13" id="KW-0442">Lipid degradation</keyword>
<evidence type="ECO:0000256" key="10">
    <source>
        <dbReference type="ARBA" id="ARBA00023224"/>
    </source>
</evidence>
<dbReference type="FunFam" id="3.20.20.190:FF:000007">
    <property type="entry name" value="1-phosphatidylinositol 4,5-bisphosphate phosphodiesterase gamma"/>
    <property type="match status" value="1"/>
</dbReference>
<dbReference type="Pfam" id="PF23583">
    <property type="entry name" value="EF_HAND_2_PLCG"/>
    <property type="match status" value="1"/>
</dbReference>